<comment type="cofactor">
    <cofactor evidence="5">
        <name>heme</name>
        <dbReference type="ChEBI" id="CHEBI:30413"/>
    </cofactor>
</comment>
<dbReference type="PROSITE" id="PS00086">
    <property type="entry name" value="CYTOCHROME_P450"/>
    <property type="match status" value="1"/>
</dbReference>
<dbReference type="GO" id="GO:0004497">
    <property type="term" value="F:monooxygenase activity"/>
    <property type="evidence" value="ECO:0007669"/>
    <property type="project" value="InterPro"/>
</dbReference>
<organism evidence="6 7">
    <name type="scientific">Phytophthora infestans (strain T30-4)</name>
    <name type="common">Potato late blight agent</name>
    <dbReference type="NCBI Taxonomy" id="403677"/>
    <lineage>
        <taxon>Eukaryota</taxon>
        <taxon>Sar</taxon>
        <taxon>Stramenopiles</taxon>
        <taxon>Oomycota</taxon>
        <taxon>Peronosporomycetes</taxon>
        <taxon>Peronosporales</taxon>
        <taxon>Peronosporaceae</taxon>
        <taxon>Phytophthora</taxon>
    </lineage>
</organism>
<dbReference type="InterPro" id="IPR017972">
    <property type="entry name" value="Cyt_P450_CS"/>
</dbReference>
<dbReference type="KEGG" id="pif:PITG_06557"/>
<dbReference type="GO" id="GO:0016705">
    <property type="term" value="F:oxidoreductase activity, acting on paired donors, with incorporation or reduction of molecular oxygen"/>
    <property type="evidence" value="ECO:0007669"/>
    <property type="project" value="InterPro"/>
</dbReference>
<keyword evidence="7" id="KW-1185">Reference proteome</keyword>
<dbReference type="OrthoDB" id="1470350at2759"/>
<evidence type="ECO:0000256" key="2">
    <source>
        <dbReference type="ARBA" id="ARBA00022723"/>
    </source>
</evidence>
<evidence type="ECO:0000313" key="7">
    <source>
        <dbReference type="Proteomes" id="UP000006643"/>
    </source>
</evidence>
<keyword evidence="4 5" id="KW-0408">Iron</keyword>
<dbReference type="OMA" id="VHAAMYE"/>
<dbReference type="InParanoid" id="D0N545"/>
<dbReference type="RefSeq" id="XP_002998650.1">
    <property type="nucleotide sequence ID" value="XM_002998604.1"/>
</dbReference>
<feature type="binding site" description="axial binding residue" evidence="5">
    <location>
        <position position="733"/>
    </location>
    <ligand>
        <name>heme</name>
        <dbReference type="ChEBI" id="CHEBI:30413"/>
    </ligand>
    <ligandPart>
        <name>Fe</name>
        <dbReference type="ChEBI" id="CHEBI:18248"/>
    </ligandPart>
</feature>
<reference evidence="7" key="1">
    <citation type="journal article" date="2009" name="Nature">
        <title>Genome sequence and analysis of the Irish potato famine pathogen Phytophthora infestans.</title>
        <authorList>
            <consortium name="The Broad Institute Genome Sequencing Platform"/>
            <person name="Haas B.J."/>
            <person name="Kamoun S."/>
            <person name="Zody M.C."/>
            <person name="Jiang R.H."/>
            <person name="Handsaker R.E."/>
            <person name="Cano L.M."/>
            <person name="Grabherr M."/>
            <person name="Kodira C.D."/>
            <person name="Raffaele S."/>
            <person name="Torto-Alalibo T."/>
            <person name="Bozkurt T.O."/>
            <person name="Ah-Fong A.M."/>
            <person name="Alvarado L."/>
            <person name="Anderson V.L."/>
            <person name="Armstrong M.R."/>
            <person name="Avrova A."/>
            <person name="Baxter L."/>
            <person name="Beynon J."/>
            <person name="Boevink P.C."/>
            <person name="Bollmann S.R."/>
            <person name="Bos J.I."/>
            <person name="Bulone V."/>
            <person name="Cai G."/>
            <person name="Cakir C."/>
            <person name="Carrington J.C."/>
            <person name="Chawner M."/>
            <person name="Conti L."/>
            <person name="Costanzo S."/>
            <person name="Ewan R."/>
            <person name="Fahlgren N."/>
            <person name="Fischbach M.A."/>
            <person name="Fugelstad J."/>
            <person name="Gilroy E.M."/>
            <person name="Gnerre S."/>
            <person name="Green P.J."/>
            <person name="Grenville-Briggs L.J."/>
            <person name="Griffith J."/>
            <person name="Grunwald N.J."/>
            <person name="Horn K."/>
            <person name="Horner N.R."/>
            <person name="Hu C.H."/>
            <person name="Huitema E."/>
            <person name="Jeong D.H."/>
            <person name="Jones A.M."/>
            <person name="Jones J.D."/>
            <person name="Jones R.W."/>
            <person name="Karlsson E.K."/>
            <person name="Kunjeti S.G."/>
            <person name="Lamour K."/>
            <person name="Liu Z."/>
            <person name="Ma L."/>
            <person name="Maclean D."/>
            <person name="Chibucos M.C."/>
            <person name="McDonald H."/>
            <person name="McWalters J."/>
            <person name="Meijer H.J."/>
            <person name="Morgan W."/>
            <person name="Morris P.F."/>
            <person name="Munro C.A."/>
            <person name="O'Neill K."/>
            <person name="Ospina-Giraldo M."/>
            <person name="Pinzon A."/>
            <person name="Pritchard L."/>
            <person name="Ramsahoye B."/>
            <person name="Ren Q."/>
            <person name="Restrepo S."/>
            <person name="Roy S."/>
            <person name="Sadanandom A."/>
            <person name="Savidor A."/>
            <person name="Schornack S."/>
            <person name="Schwartz D.C."/>
            <person name="Schumann U.D."/>
            <person name="Schwessinger B."/>
            <person name="Seyer L."/>
            <person name="Sharpe T."/>
            <person name="Silvar C."/>
            <person name="Song J."/>
            <person name="Studholme D.J."/>
            <person name="Sykes S."/>
            <person name="Thines M."/>
            <person name="van de Vondervoort P.J."/>
            <person name="Phuntumart V."/>
            <person name="Wawra S."/>
            <person name="Weide R."/>
            <person name="Win J."/>
            <person name="Young C."/>
            <person name="Zhou S."/>
            <person name="Fry W."/>
            <person name="Meyers B.C."/>
            <person name="van West P."/>
            <person name="Ristaino J."/>
            <person name="Govers F."/>
            <person name="Birch P.R."/>
            <person name="Whisson S.C."/>
            <person name="Judelson H.S."/>
            <person name="Nusbaum C."/>
        </authorList>
    </citation>
    <scope>NUCLEOTIDE SEQUENCE [LARGE SCALE GENOMIC DNA]</scope>
    <source>
        <strain evidence="7">T30-4</strain>
    </source>
</reference>
<dbReference type="InterPro" id="IPR036396">
    <property type="entry name" value="Cyt_P450_sf"/>
</dbReference>
<gene>
    <name evidence="6" type="ORF">PITG_06557</name>
</gene>
<name>D0N545_PHYIT</name>
<dbReference type="GO" id="GO:0005506">
    <property type="term" value="F:iron ion binding"/>
    <property type="evidence" value="ECO:0007669"/>
    <property type="project" value="InterPro"/>
</dbReference>
<evidence type="ECO:0000256" key="4">
    <source>
        <dbReference type="ARBA" id="ARBA00023004"/>
    </source>
</evidence>
<evidence type="ECO:0000256" key="3">
    <source>
        <dbReference type="ARBA" id="ARBA00023002"/>
    </source>
</evidence>
<dbReference type="VEuPathDB" id="FungiDB:PITG_06557"/>
<dbReference type="InterPro" id="IPR001128">
    <property type="entry name" value="Cyt_P450"/>
</dbReference>
<protein>
    <submittedName>
        <fullName evidence="6">Cytochrome P450, putative</fullName>
    </submittedName>
</protein>
<dbReference type="STRING" id="403677.D0N545"/>
<dbReference type="PANTHER" id="PTHR24296">
    <property type="entry name" value="CYTOCHROME P450"/>
    <property type="match status" value="1"/>
</dbReference>
<dbReference type="SUPFAM" id="SSF48264">
    <property type="entry name" value="Cytochrome P450"/>
    <property type="match status" value="1"/>
</dbReference>
<dbReference type="Pfam" id="PF00067">
    <property type="entry name" value="p450"/>
    <property type="match status" value="1"/>
</dbReference>
<proteinExistence type="inferred from homology"/>
<dbReference type="HOGENOM" id="CLU_001570_27_8_1"/>
<dbReference type="GO" id="GO:0006629">
    <property type="term" value="P:lipid metabolic process"/>
    <property type="evidence" value="ECO:0007669"/>
    <property type="project" value="UniProtKB-ARBA"/>
</dbReference>
<dbReference type="Gene3D" id="1.10.630.10">
    <property type="entry name" value="Cytochrome P450"/>
    <property type="match status" value="1"/>
</dbReference>
<dbReference type="eggNOG" id="KOG0157">
    <property type="taxonomic scope" value="Eukaryota"/>
</dbReference>
<dbReference type="EMBL" id="DS028125">
    <property type="protein sequence ID" value="EEY70003.1"/>
    <property type="molecule type" value="Genomic_DNA"/>
</dbReference>
<comment type="similarity">
    <text evidence="1">Belongs to the cytochrome P450 family.</text>
</comment>
<evidence type="ECO:0000313" key="6">
    <source>
        <dbReference type="EMBL" id="EEY70003.1"/>
    </source>
</evidence>
<sequence length="795" mass="89808">MREALHTNAHRLKAVDAACESGVSTSLASENKCHRSTLLLDWVRDMRKNKVRAVTSRCLLMMSAHLEPRFLLGRSEQAAVEYLRRFRSRNGLSVRRITHKGRRKRSEVECFLCTSATGKKLPAFIVFSGATGGPVHCELQAHPLHKADEVWTPSVTFCRMLLLDSLKVYKMGSVRAKLEEAMTGVDFVPAGATGLAQPMDVKSKFRELTEIEQRIKLRVKAKEMTAELDTTSERQSASSDQPIGIADTKYSSAMKAVSELFGIKDDVAATAAVAVAVSLGLTLLLRNTKKSKDTEARKLPPMPKTTLPILKNILDVGGHAERFHDWLNEQSLEFDNRPWMFSIPGRPATIVLSSPEMFEDVLVTQDDVFLRGPVGQYISYDIFGNGMVISDGDPWYYHRKTASHLFSMQMMRDVMETTVCEKLSVFLDVLSLYSKRGQVFSIKEELSHFTMDAIAKIGFGIEMDTLKNSPNRDEDHEFLQAFNEGSVAFGVRIQSPLWLWELKKYLNIGWEKILMDNTKIMHDFISKVIVDSMNKKAELAAKGETMEARDLITLFMEKRLKQTEDMHIKDDDATIMRDMVMTFVFAGKDSTAHSMGWFIVNMNRYPEVLRQIREEMKEKLPGLLTGEIKVPTQEQIRDLVYLEAVVKENIRLHPSTGFIVREAMQDTTLVDGTFVQKGQTVMASSYCNARNKKTWGEDTLELKPERMIDSETGKLRVYSPYVFSGFGSGQHVCIGQKFAMMEIKLAMATLFSKFDIKTVEDPWKLTYEFSLTIPVKGPLEVEVTPLTPLMPAASS</sequence>
<dbReference type="GO" id="GO:0020037">
    <property type="term" value="F:heme binding"/>
    <property type="evidence" value="ECO:0007669"/>
    <property type="project" value="InterPro"/>
</dbReference>
<dbReference type="CDD" id="cd11064">
    <property type="entry name" value="CYP86A"/>
    <property type="match status" value="1"/>
</dbReference>
<accession>D0N545</accession>
<keyword evidence="3" id="KW-0560">Oxidoreductase</keyword>
<dbReference type="AlphaFoldDB" id="D0N545"/>
<keyword evidence="5" id="KW-0349">Heme</keyword>
<evidence type="ECO:0000256" key="5">
    <source>
        <dbReference type="PIRSR" id="PIRSR602403-1"/>
    </source>
</evidence>
<keyword evidence="2 5" id="KW-0479">Metal-binding</keyword>
<dbReference type="GeneID" id="9471833"/>
<dbReference type="Proteomes" id="UP000006643">
    <property type="component" value="Unassembled WGS sequence"/>
</dbReference>
<dbReference type="PRINTS" id="PR00385">
    <property type="entry name" value="P450"/>
</dbReference>
<dbReference type="PRINTS" id="PR00465">
    <property type="entry name" value="EP450IV"/>
</dbReference>
<dbReference type="InterPro" id="IPR002403">
    <property type="entry name" value="Cyt_P450_E_grp-IV"/>
</dbReference>
<evidence type="ECO:0000256" key="1">
    <source>
        <dbReference type="ARBA" id="ARBA00010617"/>
    </source>
</evidence>